<dbReference type="InterPro" id="IPR018202">
    <property type="entry name" value="Ser_caboxypep_ser_AS"/>
</dbReference>
<dbReference type="PRINTS" id="PR00724">
    <property type="entry name" value="CRBOXYPTASEC"/>
</dbReference>
<keyword evidence="7" id="KW-0964">Secreted</keyword>
<evidence type="ECO:0000256" key="1">
    <source>
        <dbReference type="ARBA" id="ARBA00004191"/>
    </source>
</evidence>
<evidence type="ECO:0000313" key="18">
    <source>
        <dbReference type="Proteomes" id="UP000009183"/>
    </source>
</evidence>
<evidence type="ECO:0000313" key="17">
    <source>
        <dbReference type="EMBL" id="CCB55370.1"/>
    </source>
</evidence>
<dbReference type="PROSITE" id="PS00503">
    <property type="entry name" value="PECTINESTERASE_2"/>
    <property type="match status" value="1"/>
</dbReference>
<dbReference type="SMR" id="F6HKE8"/>
<dbReference type="Pfam" id="PF01095">
    <property type="entry name" value="Pectinesterase"/>
    <property type="match status" value="1"/>
</dbReference>
<dbReference type="AlphaFoldDB" id="F6HKE8"/>
<comment type="similarity">
    <text evidence="3">Belongs to the pectinesterase family.</text>
</comment>
<comment type="pathway">
    <text evidence="2">Glycan metabolism; pectin degradation; 2-dehydro-3-deoxy-D-gluconate from pectin: step 1/5.</text>
</comment>
<keyword evidence="6" id="KW-0134">Cell wall</keyword>
<dbReference type="UniPathway" id="UPA00545">
    <property type="reaction ID" value="UER00823"/>
</dbReference>
<dbReference type="Gene3D" id="3.40.50.1820">
    <property type="entry name" value="alpha/beta hydrolase"/>
    <property type="match status" value="2"/>
</dbReference>
<dbReference type="eggNOG" id="KOG1283">
    <property type="taxonomic scope" value="Eukaryota"/>
</dbReference>
<evidence type="ECO:0000256" key="7">
    <source>
        <dbReference type="ARBA" id="ARBA00022525"/>
    </source>
</evidence>
<evidence type="ECO:0000256" key="14">
    <source>
        <dbReference type="ARBA" id="ARBA00057335"/>
    </source>
</evidence>
<dbReference type="GO" id="GO:0004185">
    <property type="term" value="F:serine-type carboxypeptidase activity"/>
    <property type="evidence" value="ECO:0007669"/>
    <property type="project" value="InterPro"/>
</dbReference>
<dbReference type="InterPro" id="IPR011050">
    <property type="entry name" value="Pectin_lyase_fold/virulence"/>
</dbReference>
<evidence type="ECO:0000256" key="4">
    <source>
        <dbReference type="ARBA" id="ARBA00009431"/>
    </source>
</evidence>
<reference evidence="18" key="1">
    <citation type="journal article" date="2007" name="Nature">
        <title>The grapevine genome sequence suggests ancestral hexaploidization in major angiosperm phyla.</title>
        <authorList>
            <consortium name="The French-Italian Public Consortium for Grapevine Genome Characterization."/>
            <person name="Jaillon O."/>
            <person name="Aury J.-M."/>
            <person name="Noel B."/>
            <person name="Policriti A."/>
            <person name="Clepet C."/>
            <person name="Casagrande A."/>
            <person name="Choisne N."/>
            <person name="Aubourg S."/>
            <person name="Vitulo N."/>
            <person name="Jubin C."/>
            <person name="Vezzi A."/>
            <person name="Legeai F."/>
            <person name="Hugueney P."/>
            <person name="Dasilva C."/>
            <person name="Horner D."/>
            <person name="Mica E."/>
            <person name="Jublot D."/>
            <person name="Poulain J."/>
            <person name="Bruyere C."/>
            <person name="Billault A."/>
            <person name="Segurens B."/>
            <person name="Gouyvenoux M."/>
            <person name="Ugarte E."/>
            <person name="Cattonaro F."/>
            <person name="Anthouard V."/>
            <person name="Vico V."/>
            <person name="Del Fabbro C."/>
            <person name="Alaux M."/>
            <person name="Di Gaspero G."/>
            <person name="Dumas V."/>
            <person name="Felice N."/>
            <person name="Paillard S."/>
            <person name="Juman I."/>
            <person name="Moroldo M."/>
            <person name="Scalabrin S."/>
            <person name="Canaguier A."/>
            <person name="Le Clainche I."/>
            <person name="Malacrida G."/>
            <person name="Durand E."/>
            <person name="Pesole G."/>
            <person name="Laucou V."/>
            <person name="Chatelet P."/>
            <person name="Merdinoglu D."/>
            <person name="Delledonne M."/>
            <person name="Pezzotti M."/>
            <person name="Lecharny A."/>
            <person name="Scarpelli C."/>
            <person name="Artiguenave F."/>
            <person name="Pe M.E."/>
            <person name="Valle G."/>
            <person name="Morgante M."/>
            <person name="Caboche M."/>
            <person name="Adam-Blondon A.-F."/>
            <person name="Weissenbach J."/>
            <person name="Quetier F."/>
            <person name="Wincker P."/>
        </authorList>
    </citation>
    <scope>NUCLEOTIDE SEQUENCE [LARGE SCALE GENOMIC DNA]</scope>
    <source>
        <strain evidence="18">cv. Pinot noir / PN40024</strain>
    </source>
</reference>
<dbReference type="Pfam" id="PF00450">
    <property type="entry name" value="Peptidase_S10"/>
    <property type="match status" value="2"/>
</dbReference>
<comment type="similarity">
    <text evidence="4">Belongs to the peptidase S10 family.</text>
</comment>
<evidence type="ECO:0000256" key="15">
    <source>
        <dbReference type="PROSITE-ProRule" id="PRU10040"/>
    </source>
</evidence>
<dbReference type="InterPro" id="IPR000070">
    <property type="entry name" value="Pectinesterase_cat"/>
</dbReference>
<dbReference type="SUPFAM" id="SSF51126">
    <property type="entry name" value="Pectin lyase-like"/>
    <property type="match status" value="1"/>
</dbReference>
<dbReference type="EMBL" id="FN595991">
    <property type="protein sequence ID" value="CCB55370.1"/>
    <property type="molecule type" value="Genomic_DNA"/>
</dbReference>
<name>F6HKE8_VITVI</name>
<evidence type="ECO:0000259" key="16">
    <source>
        <dbReference type="Pfam" id="PF01095"/>
    </source>
</evidence>
<dbReference type="EC" id="3.1.1.11" evidence="5"/>
<keyword evidence="11" id="KW-0325">Glycoprotein</keyword>
<dbReference type="InterPro" id="IPR012334">
    <property type="entry name" value="Pectin_lyas_fold"/>
</dbReference>
<dbReference type="Gene3D" id="2.160.20.10">
    <property type="entry name" value="Single-stranded right-handed beta-helix, Pectin lyase-like"/>
    <property type="match status" value="1"/>
</dbReference>
<dbReference type="GO" id="GO:0042545">
    <property type="term" value="P:cell wall modification"/>
    <property type="evidence" value="ECO:0007669"/>
    <property type="project" value="InterPro"/>
</dbReference>
<proteinExistence type="inferred from homology"/>
<dbReference type="PANTHER" id="PTHR31321:SF73">
    <property type="entry name" value="PECTINESTERASE 14-RELATED"/>
    <property type="match status" value="1"/>
</dbReference>
<keyword evidence="8" id="KW-0732">Signal</keyword>
<evidence type="ECO:0000256" key="13">
    <source>
        <dbReference type="ARBA" id="ARBA00047928"/>
    </source>
</evidence>
<evidence type="ECO:0000256" key="9">
    <source>
        <dbReference type="ARBA" id="ARBA00022801"/>
    </source>
</evidence>
<dbReference type="PANTHER" id="PTHR31321">
    <property type="entry name" value="ACYL-COA THIOESTER HYDROLASE YBHC-RELATED"/>
    <property type="match status" value="1"/>
</dbReference>
<dbReference type="PROSITE" id="PS00131">
    <property type="entry name" value="CARBOXYPEPT_SER_SER"/>
    <property type="match status" value="1"/>
</dbReference>
<evidence type="ECO:0000256" key="2">
    <source>
        <dbReference type="ARBA" id="ARBA00005184"/>
    </source>
</evidence>
<dbReference type="FunFam" id="2.160.20.10:FF:000033">
    <property type="entry name" value="Pectinesterase"/>
    <property type="match status" value="1"/>
</dbReference>
<dbReference type="InterPro" id="IPR001563">
    <property type="entry name" value="Peptidase_S10"/>
</dbReference>
<keyword evidence="12" id="KW-0961">Cell wall biogenesis/degradation</keyword>
<comment type="catalytic activity">
    <reaction evidence="13">
        <text>[(1-&gt;4)-alpha-D-galacturonosyl methyl ester](n) + n H2O = [(1-&gt;4)-alpha-D-galacturonosyl](n) + n methanol + n H(+)</text>
        <dbReference type="Rhea" id="RHEA:22380"/>
        <dbReference type="Rhea" id="RHEA-COMP:14570"/>
        <dbReference type="Rhea" id="RHEA-COMP:14573"/>
        <dbReference type="ChEBI" id="CHEBI:15377"/>
        <dbReference type="ChEBI" id="CHEBI:15378"/>
        <dbReference type="ChEBI" id="CHEBI:17790"/>
        <dbReference type="ChEBI" id="CHEBI:140522"/>
        <dbReference type="ChEBI" id="CHEBI:140523"/>
        <dbReference type="EC" id="3.1.1.11"/>
    </reaction>
</comment>
<dbReference type="InParanoid" id="F6HKE8"/>
<comment type="subcellular location">
    <subcellularLocation>
        <location evidence="1">Secreted</location>
        <location evidence="1">Cell wall</location>
    </subcellularLocation>
</comment>
<keyword evidence="18" id="KW-1185">Reference proteome</keyword>
<keyword evidence="9" id="KW-0378">Hydrolase</keyword>
<dbReference type="HOGENOM" id="CLU_344974_0_0_1"/>
<dbReference type="GO" id="GO:0045490">
    <property type="term" value="P:pectin catabolic process"/>
    <property type="evidence" value="ECO:0000318"/>
    <property type="project" value="GO_Central"/>
</dbReference>
<comment type="function">
    <text evidence="14">Acts in the modification of cell walls via demethylesterification of cell wall pectin.</text>
</comment>
<dbReference type="MEROPS" id="S10.017"/>
<gene>
    <name evidence="17" type="ordered locus">VIT_08s0007g04480</name>
</gene>
<dbReference type="SUPFAM" id="SSF53474">
    <property type="entry name" value="alpha/beta-Hydrolases"/>
    <property type="match status" value="1"/>
</dbReference>
<dbReference type="Proteomes" id="UP000009183">
    <property type="component" value="Chromosome 8"/>
</dbReference>
<sequence length="820" mass="90853">MRIKTTLFFWSSAFLIALLSITVALFTISSSTATITQGDLELAFLRRIVKQSGVEDFLSLLNQATDRASQRHHHHHHHHRKPEVICDDAKWKSKIISSYNVSLILTVDLKGCANFSSVQKAVDAVPDSSLSRTLIIMDSGIYREKVVVGASKTNLIFQGQGYLNTAIAWNDTANSTGGTSYSYSVAIFAPNFTAYNISFQNTAPPASPGDVGGQAVALRVANDQAAFYGCGFYGAQDTLHDDRGRHYFRECFIQGSIDFIFGNARSLYEECTINSTAKEVSSGISGAITAQGRQSVDEKTGFSFVKCVIGGTGRVWLGRAWGAYATVVFSNTYMADLVASDGWNDWRDPSRDQTVFFGEYDCKGPGSNNTYRVSYAKQLMQSEAAPYLDVSYIDGNEWLLPLPKDPTNERHRKICHACRYLLNQFHFITMVAAMEKNSFLFLSFLVLFPLLHGYTAFAAGTDDGSEQWGYVEVRPKAHLFWWLYKSPDRVEDPSNPWPILLWLQGGPDSPVATGFSYVEDESLVVTTDDEAATDLTTLLKELFNGNETLQKSPLYIVAESYGGKFAVTLGLSALKAIEAGELKLQLGGLGRSFTRNLTQTVCENRLALQIQQQLAEGQYKEATETFFELENVISISSNDVDFYNFMVDYANDPVLSTSGGWNEVMMGRDPRYLGAKKSLSSNGSSSTDDLPSLMNGPIREKLKIIPESVSWGGQGNLVFPAMAGDFMRPRINELDVICSTKGAEAWLDKLKWGDLKTFLSLDRTPLYCGNDETTTKGFVKSYKNLFFYWILGAGHFVPVEQPCVSLEMVGNITRSPNLHS</sequence>
<feature type="domain" description="Pectinesterase catalytic" evidence="16">
    <location>
        <begin position="106"/>
        <end position="395"/>
    </location>
</feature>
<evidence type="ECO:0000256" key="8">
    <source>
        <dbReference type="ARBA" id="ARBA00022729"/>
    </source>
</evidence>
<dbReference type="GO" id="GO:0006508">
    <property type="term" value="P:proteolysis"/>
    <property type="evidence" value="ECO:0007669"/>
    <property type="project" value="InterPro"/>
</dbReference>
<organism evidence="17 18">
    <name type="scientific">Vitis vinifera</name>
    <name type="common">Grape</name>
    <dbReference type="NCBI Taxonomy" id="29760"/>
    <lineage>
        <taxon>Eukaryota</taxon>
        <taxon>Viridiplantae</taxon>
        <taxon>Streptophyta</taxon>
        <taxon>Embryophyta</taxon>
        <taxon>Tracheophyta</taxon>
        <taxon>Spermatophyta</taxon>
        <taxon>Magnoliopsida</taxon>
        <taxon>eudicotyledons</taxon>
        <taxon>Gunneridae</taxon>
        <taxon>Pentapetalae</taxon>
        <taxon>rosids</taxon>
        <taxon>Vitales</taxon>
        <taxon>Vitaceae</taxon>
        <taxon>Viteae</taxon>
        <taxon>Vitis</taxon>
    </lineage>
</organism>
<protein>
    <recommendedName>
        <fullName evidence="5">pectinesterase</fullName>
        <ecNumber evidence="5">3.1.1.11</ecNumber>
    </recommendedName>
</protein>
<dbReference type="GO" id="GO:0030599">
    <property type="term" value="F:pectinesterase activity"/>
    <property type="evidence" value="ECO:0000318"/>
    <property type="project" value="GO_Central"/>
</dbReference>
<evidence type="ECO:0000256" key="10">
    <source>
        <dbReference type="ARBA" id="ARBA00023085"/>
    </source>
</evidence>
<dbReference type="InterPro" id="IPR029058">
    <property type="entry name" value="AB_hydrolase_fold"/>
</dbReference>
<keyword evidence="10" id="KW-0063">Aspartyl esterase</keyword>
<evidence type="ECO:0000256" key="11">
    <source>
        <dbReference type="ARBA" id="ARBA00023180"/>
    </source>
</evidence>
<accession>F6HKE8</accession>
<evidence type="ECO:0000256" key="6">
    <source>
        <dbReference type="ARBA" id="ARBA00022512"/>
    </source>
</evidence>
<evidence type="ECO:0000256" key="5">
    <source>
        <dbReference type="ARBA" id="ARBA00013229"/>
    </source>
</evidence>
<feature type="active site" evidence="15">
    <location>
        <position position="258"/>
    </location>
</feature>
<dbReference type="InterPro" id="IPR033131">
    <property type="entry name" value="Pectinesterase_Asp_AS"/>
</dbReference>
<dbReference type="PaxDb" id="29760-VIT_08s0007g04480.t01"/>
<evidence type="ECO:0000256" key="3">
    <source>
        <dbReference type="ARBA" id="ARBA00008891"/>
    </source>
</evidence>
<evidence type="ECO:0000256" key="12">
    <source>
        <dbReference type="ARBA" id="ARBA00023316"/>
    </source>
</evidence>
<dbReference type="STRING" id="29760.F6HKE8"/>